<reference evidence="8" key="1">
    <citation type="submission" date="2017-02" db="UniProtKB">
        <authorList>
            <consortium name="WormBaseParasite"/>
        </authorList>
    </citation>
    <scope>IDENTIFICATION</scope>
</reference>
<keyword evidence="1 3" id="KW-0328">Glycosyltransferase</keyword>
<dbReference type="Proteomes" id="UP000267096">
    <property type="component" value="Unassembled WGS sequence"/>
</dbReference>
<keyword evidence="7" id="KW-1185">Reference proteome</keyword>
<feature type="domain" description="GT23" evidence="5">
    <location>
        <begin position="211"/>
        <end position="289"/>
    </location>
</feature>
<dbReference type="WBParaSite" id="ASIM_0001659801-mRNA-1">
    <property type="protein sequence ID" value="ASIM_0001659801-mRNA-1"/>
    <property type="gene ID" value="ASIM_0001659801"/>
</dbReference>
<evidence type="ECO:0000313" key="8">
    <source>
        <dbReference type="WBParaSite" id="ASIM_0001659801-mRNA-1"/>
    </source>
</evidence>
<evidence type="ECO:0000256" key="3">
    <source>
        <dbReference type="PROSITE-ProRule" id="PRU00992"/>
    </source>
</evidence>
<gene>
    <name evidence="6" type="ORF">ASIM_LOCUS16005</name>
</gene>
<dbReference type="PROSITE" id="PS51659">
    <property type="entry name" value="GT23"/>
    <property type="match status" value="1"/>
</dbReference>
<dbReference type="GO" id="GO:0046921">
    <property type="term" value="F:alpha-(1-&gt;6)-fucosyltransferase activity"/>
    <property type="evidence" value="ECO:0007669"/>
    <property type="project" value="TreeGrafter"/>
</dbReference>
<evidence type="ECO:0000256" key="2">
    <source>
        <dbReference type="ARBA" id="ARBA00022679"/>
    </source>
</evidence>
<accession>A0A0M3K6K7</accession>
<dbReference type="EMBL" id="UYRR01032730">
    <property type="protein sequence ID" value="VDK56627.1"/>
    <property type="molecule type" value="Genomic_DNA"/>
</dbReference>
<dbReference type="PANTHER" id="PTHR13132">
    <property type="entry name" value="ALPHA- 1,6 -FUCOSYLTRANSFERASE"/>
    <property type="match status" value="1"/>
</dbReference>
<dbReference type="Gene3D" id="1.10.287.1060">
    <property type="entry name" value="ESAT-6-like"/>
    <property type="match status" value="1"/>
</dbReference>
<protein>
    <submittedName>
        <fullName evidence="8">Alpha-(1,6)-fucosyltransferase (inferred by orthology to a human protein)</fullName>
    </submittedName>
</protein>
<evidence type="ECO:0000256" key="1">
    <source>
        <dbReference type="ARBA" id="ARBA00022676"/>
    </source>
</evidence>
<sequence>MITPGYGDVSRNMIQLKCSMRRATIAAVAIWMIIFIYLAISIFTLQSKEREDRNEPQKKTDPLVIKYEESRKKIISLYENIDELKRLLSEKDALLSGNPKLKLIPIAGNGKSESRDEIPHTLYTKDHEMARRNLDNSIKELFYYLNSQFEHAKYLSFANHAINQTLSLIAQSAAFSSVDRADRWREKALASISEEMQLHLDKLQHPSDCATARALICTLNKGCGFGCQLHHVTYCFIVAYGTNRTLILHRDGKEWNYSERGWSAAFRPVSGCKHDQISKVLHSDLCLRL</sequence>
<keyword evidence="4" id="KW-0812">Transmembrane</keyword>
<dbReference type="Pfam" id="PF19745">
    <property type="entry name" value="FUT8_N_cat"/>
    <property type="match status" value="1"/>
</dbReference>
<evidence type="ECO:0000313" key="7">
    <source>
        <dbReference type="Proteomes" id="UP000267096"/>
    </source>
</evidence>
<evidence type="ECO:0000259" key="5">
    <source>
        <dbReference type="PROSITE" id="PS51659"/>
    </source>
</evidence>
<feature type="transmembrane region" description="Helical" evidence="4">
    <location>
        <begin position="23"/>
        <end position="45"/>
    </location>
</feature>
<keyword evidence="2 3" id="KW-0808">Transferase</keyword>
<dbReference type="InterPro" id="IPR027350">
    <property type="entry name" value="GT23_dom"/>
</dbReference>
<keyword evidence="4" id="KW-1133">Transmembrane helix</keyword>
<organism evidence="8">
    <name type="scientific">Anisakis simplex</name>
    <name type="common">Herring worm</name>
    <dbReference type="NCBI Taxonomy" id="6269"/>
    <lineage>
        <taxon>Eukaryota</taxon>
        <taxon>Metazoa</taxon>
        <taxon>Ecdysozoa</taxon>
        <taxon>Nematoda</taxon>
        <taxon>Chromadorea</taxon>
        <taxon>Rhabditida</taxon>
        <taxon>Spirurina</taxon>
        <taxon>Ascaridomorpha</taxon>
        <taxon>Ascaridoidea</taxon>
        <taxon>Anisakidae</taxon>
        <taxon>Anisakis</taxon>
        <taxon>Anisakis simplex complex</taxon>
    </lineage>
</organism>
<reference evidence="6 7" key="2">
    <citation type="submission" date="2018-11" db="EMBL/GenBank/DDBJ databases">
        <authorList>
            <consortium name="Pathogen Informatics"/>
        </authorList>
    </citation>
    <scope>NUCLEOTIDE SEQUENCE [LARGE SCALE GENOMIC DNA]</scope>
</reference>
<dbReference type="GO" id="GO:0006487">
    <property type="term" value="P:protein N-linked glycosylation"/>
    <property type="evidence" value="ECO:0007669"/>
    <property type="project" value="TreeGrafter"/>
</dbReference>
<evidence type="ECO:0000256" key="4">
    <source>
        <dbReference type="SAM" id="Phobius"/>
    </source>
</evidence>
<name>A0A0M3K6K7_ANISI</name>
<dbReference type="AlphaFoldDB" id="A0A0M3K6K7"/>
<dbReference type="InterPro" id="IPR045573">
    <property type="entry name" value="Fut8_N_cat"/>
</dbReference>
<comment type="caution">
    <text evidence="3">Lacks conserved residue(s) required for the propagation of feature annotation.</text>
</comment>
<comment type="similarity">
    <text evidence="3">Belongs to the glycosyltransferase 23 family.</text>
</comment>
<keyword evidence="4" id="KW-0472">Membrane</keyword>
<dbReference type="PANTHER" id="PTHR13132:SF29">
    <property type="entry name" value="ALPHA-(1,6)-FUCOSYLTRANSFERASE"/>
    <property type="match status" value="1"/>
</dbReference>
<dbReference type="OrthoDB" id="2014825at2759"/>
<proteinExistence type="inferred from homology"/>
<evidence type="ECO:0000313" key="6">
    <source>
        <dbReference type="EMBL" id="VDK56627.1"/>
    </source>
</evidence>